<dbReference type="AlphaFoldDB" id="A0A6A4IFZ0"/>
<accession>A0A6A4IFZ0</accession>
<evidence type="ECO:0000256" key="1">
    <source>
        <dbReference type="SAM" id="MobiDB-lite"/>
    </source>
</evidence>
<proteinExistence type="predicted"/>
<reference evidence="3" key="1">
    <citation type="journal article" date="2019" name="Environ. Microbiol.">
        <title>Fungal ecological strategies reflected in gene transcription - a case study of two litter decomposers.</title>
        <authorList>
            <person name="Barbi F."/>
            <person name="Kohler A."/>
            <person name="Barry K."/>
            <person name="Baskaran P."/>
            <person name="Daum C."/>
            <person name="Fauchery L."/>
            <person name="Ihrmark K."/>
            <person name="Kuo A."/>
            <person name="LaButti K."/>
            <person name="Lipzen A."/>
            <person name="Morin E."/>
            <person name="Grigoriev I.V."/>
            <person name="Henrissat B."/>
            <person name="Lindahl B."/>
            <person name="Martin F."/>
        </authorList>
    </citation>
    <scope>NUCLEOTIDE SEQUENCE</scope>
    <source>
        <strain evidence="3">JB14</strain>
    </source>
</reference>
<name>A0A6A4IFZ0_9AGAR</name>
<dbReference type="OrthoDB" id="3233661at2759"/>
<protein>
    <submittedName>
        <fullName evidence="3">Uncharacterized protein</fullName>
    </submittedName>
</protein>
<keyword evidence="4" id="KW-1185">Reference proteome</keyword>
<organism evidence="3 4">
    <name type="scientific">Gymnopus androsaceus JB14</name>
    <dbReference type="NCBI Taxonomy" id="1447944"/>
    <lineage>
        <taxon>Eukaryota</taxon>
        <taxon>Fungi</taxon>
        <taxon>Dikarya</taxon>
        <taxon>Basidiomycota</taxon>
        <taxon>Agaricomycotina</taxon>
        <taxon>Agaricomycetes</taxon>
        <taxon>Agaricomycetidae</taxon>
        <taxon>Agaricales</taxon>
        <taxon>Marasmiineae</taxon>
        <taxon>Omphalotaceae</taxon>
        <taxon>Gymnopus</taxon>
    </lineage>
</organism>
<dbReference type="Proteomes" id="UP000799118">
    <property type="component" value="Unassembled WGS sequence"/>
</dbReference>
<keyword evidence="2" id="KW-0472">Membrane</keyword>
<sequence length="502" mass="54353">MILLDPEGQQHGKLTSYVAGPTVRLPDRVAGRSSILLPDYETSQAQHNSPSSPDSSPTSSTVSFRKYSLHNTVDSRFWRATLYALAIYIALSVTIGVPLIVTKLTHKHKSGPPPWVQGSDDAALASPLVMMNSGLFAMSSSIRCNTWNYTRMGDDGLLYSMASYPLHPSGSFSIRSSAWNTLNNSDVQISGDLTVDINPDPSVTTAVFYLTTVSSSQQIRDECQICFSPEDDDGDSRGIPTNLTASQSLSFNITLLFPQSSSQLQLDNLVSFLPNFTQNIGPISPRVTFDSLILEGMQMGINSDSVWANTISVTNLLGPITGTFNATQSLKLDTINAPISANLIVVQGPGRQGPTFFSLDTGESEINANVVLLAPPSTNPHINFIGHIRNFDGSIRLNVSHDPSTPPAPLDLRIQNSQAPCNVSLDSKFSGNYDLASKLSSAYVSLASNLDDYSSSGSRQIQPEIDTISSKRGWVGFGSKPSYYDPHTQGTFFDCLLGYWDT</sequence>
<evidence type="ECO:0000313" key="3">
    <source>
        <dbReference type="EMBL" id="KAE9411252.1"/>
    </source>
</evidence>
<gene>
    <name evidence="3" type="ORF">BT96DRAFT_804006</name>
</gene>
<dbReference type="EMBL" id="ML769383">
    <property type="protein sequence ID" value="KAE9411252.1"/>
    <property type="molecule type" value="Genomic_DNA"/>
</dbReference>
<feature type="compositionally biased region" description="Low complexity" evidence="1">
    <location>
        <begin position="49"/>
        <end position="61"/>
    </location>
</feature>
<feature type="region of interest" description="Disordered" evidence="1">
    <location>
        <begin position="42"/>
        <end position="61"/>
    </location>
</feature>
<keyword evidence="2" id="KW-0812">Transmembrane</keyword>
<feature type="transmembrane region" description="Helical" evidence="2">
    <location>
        <begin position="82"/>
        <end position="102"/>
    </location>
</feature>
<keyword evidence="2" id="KW-1133">Transmembrane helix</keyword>
<evidence type="ECO:0000256" key="2">
    <source>
        <dbReference type="SAM" id="Phobius"/>
    </source>
</evidence>
<evidence type="ECO:0000313" key="4">
    <source>
        <dbReference type="Proteomes" id="UP000799118"/>
    </source>
</evidence>